<evidence type="ECO:0000313" key="2">
    <source>
        <dbReference type="EMBL" id="MBW3082153.1"/>
    </source>
</evidence>
<dbReference type="RefSeq" id="WP_219080004.1">
    <property type="nucleotide sequence ID" value="NZ_JAHBBD010000003.1"/>
</dbReference>
<dbReference type="Proteomes" id="UP000812844">
    <property type="component" value="Unassembled WGS sequence"/>
</dbReference>
<dbReference type="EMBL" id="JAHBBD010000003">
    <property type="protein sequence ID" value="MBW3082153.1"/>
    <property type="molecule type" value="Genomic_DNA"/>
</dbReference>
<proteinExistence type="predicted"/>
<gene>
    <name evidence="2" type="ORF">KIH73_01945</name>
</gene>
<organism evidence="2 3">
    <name type="scientific">Bifidobacterium phasiani</name>
    <dbReference type="NCBI Taxonomy" id="2834431"/>
    <lineage>
        <taxon>Bacteria</taxon>
        <taxon>Bacillati</taxon>
        <taxon>Actinomycetota</taxon>
        <taxon>Actinomycetes</taxon>
        <taxon>Bifidobacteriales</taxon>
        <taxon>Bifidobacteriaceae</taxon>
        <taxon>Bifidobacterium</taxon>
    </lineage>
</organism>
<accession>A0ABS6W6N4</accession>
<evidence type="ECO:0000313" key="3">
    <source>
        <dbReference type="Proteomes" id="UP000812844"/>
    </source>
</evidence>
<name>A0ABS6W6N4_9BIFI</name>
<dbReference type="PANTHER" id="PTHR10357">
    <property type="entry name" value="ALPHA-AMYLASE FAMILY MEMBER"/>
    <property type="match status" value="1"/>
</dbReference>
<dbReference type="CDD" id="cd11333">
    <property type="entry name" value="AmyAc_SI_OligoGlu_DGase"/>
    <property type="match status" value="1"/>
</dbReference>
<sequence>MRKTDVQTASDREIMMQTCVRAEGRDLSECGNDSSGMADAQWWRSSVVYQIYPKSFADSDGDGVGDLRGVIGKLDYLQWLGVNVIWLSPFFVSPMVDNGYDIADYYHVDPLFGTNEDFDELVRQAHARGIRVLCDLVINHCSDQHEWFKKACNDPFSDEHGYFIIRHKNQLNNWRSVFGGSVWEPMPGNPDEYYMHVFAKEQPDLNWENPRLRHELYRMINYWLDHGVDGFRVDAITYIKKDQRFESFPADGPDGLVGVAVGSSNQPGIGAFLTEMRQEVFDRRGCLTVAEASDVPYEQLRDYAGPDGFFSMIFEFHYQDPYVDPDNLAWYAVRPWSVEEWKALVFKAQREQQRLGVWSPTHLECHDSARSISRLLPEATYESVTMLATLFFLLRGTPFIYQGQELGMGNATIDDIDQFDDVFTHDQYRVALEAGLSEQDAFRVVSFRSRDNARTPMQWTPGEHAGFTEGQPWLPINRDWQKTNVEVESDDDTSVLWYYKRLIALRMDPRWSSSLSEGLCTPVFEQKENVVAYDRVGADGSVVRVLCNFQHESVSVSLDDKIRVLLSNVGREGTLSGDTLMLEPYEAIVLA</sequence>
<dbReference type="SMART" id="SM00642">
    <property type="entry name" value="Aamy"/>
    <property type="match status" value="1"/>
</dbReference>
<protein>
    <submittedName>
        <fullName evidence="2">Alpha-glucosidase</fullName>
    </submittedName>
</protein>
<reference evidence="2 3" key="1">
    <citation type="submission" date="2021-05" db="EMBL/GenBank/DDBJ databases">
        <title>Phylogenetic classification of ten novel species belonging to the genus Bifidobacterium comprising B. colchicus sp. nov., B. abeli sp. nov., B. bicoloris sp. nov., B. guerezis sp. nov., B. rosaliae sp. nov., B. santillanensis sp. nov., B. argentati sp. nov., B. amazzoni sp. nov., B. pluviali sp. nov., and B. pinnaculum sp. nov.</title>
        <authorList>
            <person name="Lugli G.A."/>
            <person name="Ruiz Garcia L."/>
            <person name="Margolles A."/>
            <person name="Ventura M."/>
        </authorList>
    </citation>
    <scope>NUCLEOTIDE SEQUENCE [LARGE SCALE GENOMIC DNA]</scope>
    <source>
        <strain evidence="2 3">6T3</strain>
    </source>
</reference>
<dbReference type="PANTHER" id="PTHR10357:SF179">
    <property type="entry name" value="NEUTRAL AND BASIC AMINO ACID TRANSPORT PROTEIN RBAT"/>
    <property type="match status" value="1"/>
</dbReference>
<keyword evidence="3" id="KW-1185">Reference proteome</keyword>
<dbReference type="Pfam" id="PF00128">
    <property type="entry name" value="Alpha-amylase"/>
    <property type="match status" value="1"/>
</dbReference>
<comment type="caution">
    <text evidence="2">The sequence shown here is derived from an EMBL/GenBank/DDBJ whole genome shotgun (WGS) entry which is preliminary data.</text>
</comment>
<dbReference type="InterPro" id="IPR006047">
    <property type="entry name" value="GH13_cat_dom"/>
</dbReference>
<feature type="domain" description="Glycosyl hydrolase family 13 catalytic" evidence="1">
    <location>
        <begin position="50"/>
        <end position="454"/>
    </location>
</feature>
<evidence type="ECO:0000259" key="1">
    <source>
        <dbReference type="SMART" id="SM00642"/>
    </source>
</evidence>